<name>X1IK44_9ZZZZ</name>
<accession>X1IK44</accession>
<evidence type="ECO:0000313" key="1">
    <source>
        <dbReference type="EMBL" id="GAH82067.1"/>
    </source>
</evidence>
<dbReference type="InterPro" id="IPR011231">
    <property type="entry name" value="Phage_VT1-Sakai_H0018"/>
</dbReference>
<feature type="non-terminal residue" evidence="1">
    <location>
        <position position="78"/>
    </location>
</feature>
<proteinExistence type="predicted"/>
<dbReference type="EMBL" id="BARU01035573">
    <property type="protein sequence ID" value="GAH82067.1"/>
    <property type="molecule type" value="Genomic_DNA"/>
</dbReference>
<gene>
    <name evidence="1" type="ORF">S03H2_55657</name>
</gene>
<organism evidence="1">
    <name type="scientific">marine sediment metagenome</name>
    <dbReference type="NCBI Taxonomy" id="412755"/>
    <lineage>
        <taxon>unclassified sequences</taxon>
        <taxon>metagenomes</taxon>
        <taxon>ecological metagenomes</taxon>
    </lineage>
</organism>
<comment type="caution">
    <text evidence="1">The sequence shown here is derived from an EMBL/GenBank/DDBJ whole genome shotgun (WGS) entry which is preliminary data.</text>
</comment>
<sequence>MAKNMLYRDGMYIKLAAAGISSGDPVCVEQLTGVALIDTDADGNVVATRKGSFDLSVLGESVMGSAEVKIGEKIYYNK</sequence>
<reference evidence="1" key="1">
    <citation type="journal article" date="2014" name="Front. Microbiol.">
        <title>High frequency of phylogenetically diverse reductive dehalogenase-homologous genes in deep subseafloor sedimentary metagenomes.</title>
        <authorList>
            <person name="Kawai M."/>
            <person name="Futagami T."/>
            <person name="Toyoda A."/>
            <person name="Takaki Y."/>
            <person name="Nishi S."/>
            <person name="Hori S."/>
            <person name="Arai W."/>
            <person name="Tsubouchi T."/>
            <person name="Morono Y."/>
            <person name="Uchiyama I."/>
            <person name="Ito T."/>
            <person name="Fujiyama A."/>
            <person name="Inagaki F."/>
            <person name="Takami H."/>
        </authorList>
    </citation>
    <scope>NUCLEOTIDE SEQUENCE</scope>
    <source>
        <strain evidence="1">Expedition CK06-06</strain>
    </source>
</reference>
<dbReference type="Pfam" id="PF09956">
    <property type="entry name" value="Phage_cement_2"/>
    <property type="match status" value="1"/>
</dbReference>
<protein>
    <submittedName>
        <fullName evidence="1">Uncharacterized protein</fullName>
    </submittedName>
</protein>
<dbReference type="AlphaFoldDB" id="X1IK44"/>